<keyword evidence="3" id="KW-0804">Transcription</keyword>
<keyword evidence="6" id="KW-1185">Reference proteome</keyword>
<dbReference type="OrthoDB" id="6396588at2"/>
<keyword evidence="1" id="KW-0805">Transcription regulation</keyword>
<dbReference type="InterPro" id="IPR018062">
    <property type="entry name" value="HTH_AraC-typ_CS"/>
</dbReference>
<evidence type="ECO:0000313" key="6">
    <source>
        <dbReference type="Proteomes" id="UP000235828"/>
    </source>
</evidence>
<dbReference type="SUPFAM" id="SSF46689">
    <property type="entry name" value="Homeodomain-like"/>
    <property type="match status" value="1"/>
</dbReference>
<dbReference type="Pfam" id="PF12625">
    <property type="entry name" value="Arabinose_bd"/>
    <property type="match status" value="1"/>
</dbReference>
<dbReference type="EMBL" id="LT960612">
    <property type="protein sequence ID" value="SON52191.1"/>
    <property type="molecule type" value="Genomic_DNA"/>
</dbReference>
<dbReference type="PROSITE" id="PS01124">
    <property type="entry name" value="HTH_ARAC_FAMILY_2"/>
    <property type="match status" value="1"/>
</dbReference>
<sequence>MEVVAEYRSTDYRHQLGVMDIALLLEAVEGLGFKPTAMLQEIGLGELDWQAESAQMTYADKLMLFRNINRHFQGLGVGLLVGERAKLNHFGILGYAILSSRTVEQAITTGFKYLNLNGPVFSVKVIKDDQTAAIVLENVLDIGDLLPFCSEYFYSAIASLFEELTGEVLAVRSLTVPYPKTDYSQKYNERFGCRTQFEATSLKLSFDSSLLSMPLKTHNADMLNNYLQSCESVMAALQSPYLLTNQINAILYMSTGNFPSIELIAVQFGCSPRTLRRKLEQNQTSYQNLVSEVRADIAKEFLIQTKLTIEEMAFRLGYSDTANFRRWFKRWTGMTPQQFRGGR</sequence>
<dbReference type="GO" id="GO:0000976">
    <property type="term" value="F:transcription cis-regulatory region binding"/>
    <property type="evidence" value="ECO:0007669"/>
    <property type="project" value="TreeGrafter"/>
</dbReference>
<evidence type="ECO:0000256" key="2">
    <source>
        <dbReference type="ARBA" id="ARBA00023125"/>
    </source>
</evidence>
<dbReference type="InterPro" id="IPR009057">
    <property type="entry name" value="Homeodomain-like_sf"/>
</dbReference>
<accession>A0A2N8ZJV4</accession>
<dbReference type="InterPro" id="IPR020449">
    <property type="entry name" value="Tscrpt_reg_AraC-type_HTH"/>
</dbReference>
<dbReference type="GO" id="GO:0003700">
    <property type="term" value="F:DNA-binding transcription factor activity"/>
    <property type="evidence" value="ECO:0007669"/>
    <property type="project" value="InterPro"/>
</dbReference>
<keyword evidence="2" id="KW-0238">DNA-binding</keyword>
<name>A0A2N8ZJV4_9VIBR</name>
<dbReference type="KEGG" id="vta:B0580"/>
<evidence type="ECO:0000256" key="3">
    <source>
        <dbReference type="ARBA" id="ARBA00023163"/>
    </source>
</evidence>
<proteinExistence type="predicted"/>
<dbReference type="PANTHER" id="PTHR47894">
    <property type="entry name" value="HTH-TYPE TRANSCRIPTIONAL REGULATOR GADX"/>
    <property type="match status" value="1"/>
</dbReference>
<feature type="domain" description="HTH araC/xylS-type" evidence="4">
    <location>
        <begin position="245"/>
        <end position="342"/>
    </location>
</feature>
<evidence type="ECO:0000259" key="4">
    <source>
        <dbReference type="PROSITE" id="PS01124"/>
    </source>
</evidence>
<protein>
    <recommendedName>
        <fullName evidence="4">HTH araC/xylS-type domain-containing protein</fullName>
    </recommendedName>
</protein>
<dbReference type="GO" id="GO:0005829">
    <property type="term" value="C:cytosol"/>
    <property type="evidence" value="ECO:0007669"/>
    <property type="project" value="TreeGrafter"/>
</dbReference>
<gene>
    <name evidence="5" type="ORF">VTAP4600_B0580</name>
</gene>
<reference evidence="5 6" key="1">
    <citation type="submission" date="2017-10" db="EMBL/GenBank/DDBJ databases">
        <authorList>
            <person name="Banno H."/>
            <person name="Chua N.-H."/>
        </authorList>
    </citation>
    <scope>NUCLEOTIDE SEQUENCE [LARGE SCALE GENOMIC DNA]</scope>
    <source>
        <strain evidence="5">Vibrio tapetis CECT4600</strain>
    </source>
</reference>
<dbReference type="PRINTS" id="PR00032">
    <property type="entry name" value="HTHARAC"/>
</dbReference>
<dbReference type="InterPro" id="IPR032687">
    <property type="entry name" value="AraC-type_N"/>
</dbReference>
<evidence type="ECO:0000313" key="5">
    <source>
        <dbReference type="EMBL" id="SON52191.1"/>
    </source>
</evidence>
<dbReference type="AlphaFoldDB" id="A0A2N8ZJV4"/>
<dbReference type="InterPro" id="IPR018060">
    <property type="entry name" value="HTH_AraC"/>
</dbReference>
<dbReference type="Proteomes" id="UP000235828">
    <property type="component" value="Chromosome B"/>
</dbReference>
<dbReference type="PROSITE" id="PS00041">
    <property type="entry name" value="HTH_ARAC_FAMILY_1"/>
    <property type="match status" value="1"/>
</dbReference>
<dbReference type="Pfam" id="PF12833">
    <property type="entry name" value="HTH_18"/>
    <property type="match status" value="1"/>
</dbReference>
<dbReference type="PANTHER" id="PTHR47894:SF1">
    <property type="entry name" value="HTH-TYPE TRANSCRIPTIONAL REGULATOR VQSM"/>
    <property type="match status" value="1"/>
</dbReference>
<evidence type="ECO:0000256" key="1">
    <source>
        <dbReference type="ARBA" id="ARBA00023015"/>
    </source>
</evidence>
<organism evidence="5 6">
    <name type="scientific">Vibrio tapetis subsp. tapetis</name>
    <dbReference type="NCBI Taxonomy" id="1671868"/>
    <lineage>
        <taxon>Bacteria</taxon>
        <taxon>Pseudomonadati</taxon>
        <taxon>Pseudomonadota</taxon>
        <taxon>Gammaproteobacteria</taxon>
        <taxon>Vibrionales</taxon>
        <taxon>Vibrionaceae</taxon>
        <taxon>Vibrio</taxon>
    </lineage>
</organism>
<dbReference type="SMART" id="SM00342">
    <property type="entry name" value="HTH_ARAC"/>
    <property type="match status" value="1"/>
</dbReference>
<dbReference type="RefSeq" id="WP_102524504.1">
    <property type="nucleotide sequence ID" value="NZ_LT960612.1"/>
</dbReference>
<dbReference type="Gene3D" id="1.10.10.60">
    <property type="entry name" value="Homeodomain-like"/>
    <property type="match status" value="1"/>
</dbReference>